<dbReference type="PANTHER" id="PTHR10582:SF2">
    <property type="entry name" value="INACTIVE"/>
    <property type="match status" value="1"/>
</dbReference>
<feature type="transmembrane region" description="Helical" evidence="3">
    <location>
        <begin position="518"/>
        <end position="543"/>
    </location>
</feature>
<reference evidence="4 5" key="1">
    <citation type="journal article" date="2013" name="PLoS Genet.">
        <title>Distinctive expansion of potential virulence genes in the genome of the oomycete fish pathogen Saprolegnia parasitica.</title>
        <authorList>
            <person name="Jiang R.H."/>
            <person name="de Bruijn I."/>
            <person name="Haas B.J."/>
            <person name="Belmonte R."/>
            <person name="Lobach L."/>
            <person name="Christie J."/>
            <person name="van den Ackerveken G."/>
            <person name="Bottin A."/>
            <person name="Bulone V."/>
            <person name="Diaz-Moreno S.M."/>
            <person name="Dumas B."/>
            <person name="Fan L."/>
            <person name="Gaulin E."/>
            <person name="Govers F."/>
            <person name="Grenville-Briggs L.J."/>
            <person name="Horner N.R."/>
            <person name="Levin J.Z."/>
            <person name="Mammella M."/>
            <person name="Meijer H.J."/>
            <person name="Morris P."/>
            <person name="Nusbaum C."/>
            <person name="Oome S."/>
            <person name="Phillips A.J."/>
            <person name="van Rooyen D."/>
            <person name="Rzeszutek E."/>
            <person name="Saraiva M."/>
            <person name="Secombes C.J."/>
            <person name="Seidl M.F."/>
            <person name="Snel B."/>
            <person name="Stassen J.H."/>
            <person name="Sykes S."/>
            <person name="Tripathy S."/>
            <person name="van den Berg H."/>
            <person name="Vega-Arreguin J.C."/>
            <person name="Wawra S."/>
            <person name="Young S.K."/>
            <person name="Zeng Q."/>
            <person name="Dieguez-Uribeondo J."/>
            <person name="Russ C."/>
            <person name="Tyler B.M."/>
            <person name="van West P."/>
        </authorList>
    </citation>
    <scope>NUCLEOTIDE SEQUENCE [LARGE SCALE GENOMIC DNA]</scope>
    <source>
        <strain evidence="4 5">CBS 223.65</strain>
    </source>
</reference>
<keyword evidence="3" id="KW-0812">Transmembrane</keyword>
<feature type="transmembrane region" description="Helical" evidence="3">
    <location>
        <begin position="485"/>
        <end position="506"/>
    </location>
</feature>
<keyword evidence="5" id="KW-1185">Reference proteome</keyword>
<feature type="transmembrane region" description="Helical" evidence="3">
    <location>
        <begin position="231"/>
        <end position="250"/>
    </location>
</feature>
<dbReference type="GeneID" id="24127950"/>
<dbReference type="PANTHER" id="PTHR10582">
    <property type="entry name" value="TRANSIENT RECEPTOR POTENTIAL ION CHANNEL PROTEIN"/>
    <property type="match status" value="1"/>
</dbReference>
<feature type="compositionally biased region" description="Polar residues" evidence="2">
    <location>
        <begin position="1"/>
        <end position="10"/>
    </location>
</feature>
<feature type="transmembrane region" description="Helical" evidence="3">
    <location>
        <begin position="262"/>
        <end position="280"/>
    </location>
</feature>
<feature type="transmembrane region" description="Helical" evidence="3">
    <location>
        <begin position="174"/>
        <end position="191"/>
    </location>
</feature>
<dbReference type="OrthoDB" id="2373987at2759"/>
<evidence type="ECO:0000256" key="2">
    <source>
        <dbReference type="SAM" id="MobiDB-lite"/>
    </source>
</evidence>
<dbReference type="RefSeq" id="XP_012199667.1">
    <property type="nucleotide sequence ID" value="XM_012344277.1"/>
</dbReference>
<feature type="compositionally biased region" description="Polar residues" evidence="2">
    <location>
        <begin position="303"/>
        <end position="331"/>
    </location>
</feature>
<keyword evidence="1" id="KW-0677">Repeat</keyword>
<dbReference type="InterPro" id="IPR024862">
    <property type="entry name" value="TRPV"/>
</dbReference>
<feature type="transmembrane region" description="Helical" evidence="3">
    <location>
        <begin position="203"/>
        <end position="224"/>
    </location>
</feature>
<dbReference type="Proteomes" id="UP000030745">
    <property type="component" value="Unassembled WGS sequence"/>
</dbReference>
<feature type="region of interest" description="Disordered" evidence="2">
    <location>
        <begin position="1"/>
        <end position="21"/>
    </location>
</feature>
<name>A0A067CS35_SAPPC</name>
<organism evidence="4 5">
    <name type="scientific">Saprolegnia parasitica (strain CBS 223.65)</name>
    <dbReference type="NCBI Taxonomy" id="695850"/>
    <lineage>
        <taxon>Eukaryota</taxon>
        <taxon>Sar</taxon>
        <taxon>Stramenopiles</taxon>
        <taxon>Oomycota</taxon>
        <taxon>Saprolegniomycetes</taxon>
        <taxon>Saprolegniales</taxon>
        <taxon>Saprolegniaceae</taxon>
        <taxon>Saprolegnia</taxon>
    </lineage>
</organism>
<sequence length="647" mass="73139">MVEATNNVDAGTSDAPSVHDGHHLTALARALEPTRKLDDTPKEVYDDRIESLRAVGKQFDECLTKGTRSERVKKVEDIYLYMYEQEGEKGFSERKESLRKTPLYLLLHADRYDPPKTQPSGAEVNQATDVALGKFEMNDIKTRKKKLLDHPVMRVVITLKWRAFGLRMYCEQRLMFWLLLVTMTTSVSIGLGVLPEPTYDDLFIGWLTACSLLLIGVVATRFLTWKNKKPWACTLAVVLAGVGGGLQYVYEPLQERLSWTSFGRLNNILLSLCAIYFCVFEIRELAADIDDPDSVKATKRRSNGQTSISSNQSATGTHGSNTSLNPSTGSTRGRELEENHTSSCMEALESSWTWALEHSRVLGRMLHHYCIHAPIHGIKCAIDLLRGKSTSPYLESYWNRIQFPTFFAVFVCAVCELTVPLTDDMRTFASIPALFLLWVMCVQNLEVFSNISYLLPMMRRMLTDVCGYTCAYYLLFKSQGNDPVFAPYATVPQCFVTTYLVTFAQINLEPFKALTSPVQYILGYLLLLTHATISIVMLLNVLIAMMNKTMGNYLEEAKHEARVTFAECVLRMEKTKTFGTTKDDLKAVIIKGDVPTDTVNEKIETLLERMCRFRNAGHVTGSNLEFLHARVGDVFNQARYVDFFDVV</sequence>
<feature type="region of interest" description="Disordered" evidence="2">
    <location>
        <begin position="294"/>
        <end position="336"/>
    </location>
</feature>
<keyword evidence="3" id="KW-1133">Transmembrane helix</keyword>
<gene>
    <name evidence="4" type="ORF">SPRG_05560</name>
</gene>
<accession>A0A067CS35</accession>
<proteinExistence type="predicted"/>
<dbReference type="OMA" id="WACTLAV"/>
<evidence type="ECO:0000256" key="3">
    <source>
        <dbReference type="SAM" id="Phobius"/>
    </source>
</evidence>
<evidence type="ECO:0000313" key="5">
    <source>
        <dbReference type="Proteomes" id="UP000030745"/>
    </source>
</evidence>
<feature type="transmembrane region" description="Helical" evidence="3">
    <location>
        <begin position="403"/>
        <end position="421"/>
    </location>
</feature>
<protein>
    <recommendedName>
        <fullName evidence="6">Ion transport domain-containing protein</fullName>
    </recommendedName>
</protein>
<dbReference type="KEGG" id="spar:SPRG_05560"/>
<evidence type="ECO:0000313" key="4">
    <source>
        <dbReference type="EMBL" id="KDO29607.1"/>
    </source>
</evidence>
<evidence type="ECO:0000256" key="1">
    <source>
        <dbReference type="ARBA" id="ARBA00022737"/>
    </source>
</evidence>
<dbReference type="VEuPathDB" id="FungiDB:SPRG_05560"/>
<dbReference type="GO" id="GO:0098703">
    <property type="term" value="P:calcium ion import across plasma membrane"/>
    <property type="evidence" value="ECO:0007669"/>
    <property type="project" value="TreeGrafter"/>
</dbReference>
<dbReference type="GO" id="GO:0005216">
    <property type="term" value="F:monoatomic ion channel activity"/>
    <property type="evidence" value="ECO:0007669"/>
    <property type="project" value="InterPro"/>
</dbReference>
<feature type="transmembrane region" description="Helical" evidence="3">
    <location>
        <begin position="433"/>
        <end position="455"/>
    </location>
</feature>
<evidence type="ECO:0008006" key="6">
    <source>
        <dbReference type="Google" id="ProtNLM"/>
    </source>
</evidence>
<dbReference type="EMBL" id="KK583205">
    <property type="protein sequence ID" value="KDO29607.1"/>
    <property type="molecule type" value="Genomic_DNA"/>
</dbReference>
<dbReference type="AlphaFoldDB" id="A0A067CS35"/>
<dbReference type="GO" id="GO:0005886">
    <property type="term" value="C:plasma membrane"/>
    <property type="evidence" value="ECO:0007669"/>
    <property type="project" value="TreeGrafter"/>
</dbReference>
<keyword evidence="3" id="KW-0472">Membrane</keyword>